<dbReference type="EMBL" id="GL832969">
    <property type="protein sequence ID" value="EGD74593.1"/>
    <property type="molecule type" value="Genomic_DNA"/>
</dbReference>
<dbReference type="Proteomes" id="UP000007799">
    <property type="component" value="Unassembled WGS sequence"/>
</dbReference>
<dbReference type="AlphaFoldDB" id="F2UD98"/>
<dbReference type="GeneID" id="16073423"/>
<evidence type="ECO:0000313" key="2">
    <source>
        <dbReference type="Proteomes" id="UP000007799"/>
    </source>
</evidence>
<sequence>MIASCSRAEPNNSCGTTYMRLKDCAIQIMQMTSPGVHDVISSTPLRKLHAASGHLNVPNLPSN</sequence>
<keyword evidence="2" id="KW-1185">Reference proteome</keyword>
<protein>
    <submittedName>
        <fullName evidence="1">Uncharacterized protein</fullName>
    </submittedName>
</protein>
<dbReference type="KEGG" id="sre:PTSG_05958"/>
<dbReference type="InParanoid" id="F2UD98"/>
<accession>F2UD98</accession>
<gene>
    <name evidence="1" type="ORF">PTSG_05958</name>
</gene>
<reference evidence="1" key="1">
    <citation type="submission" date="2009-08" db="EMBL/GenBank/DDBJ databases">
        <title>Annotation of Salpingoeca rosetta.</title>
        <authorList>
            <consortium name="The Broad Institute Genome Sequencing Platform"/>
            <person name="Russ C."/>
            <person name="Cuomo C."/>
            <person name="Burger G."/>
            <person name="Gray M.W."/>
            <person name="Holland P.W.H."/>
            <person name="King N."/>
            <person name="Lang F.B.F."/>
            <person name="Roger A.J."/>
            <person name="Ruiz-Trillo I."/>
            <person name="Young S.K."/>
            <person name="Zeng Q."/>
            <person name="Gargeya S."/>
            <person name="Alvarado L."/>
            <person name="Berlin A."/>
            <person name="Chapman S.B."/>
            <person name="Chen Z."/>
            <person name="Freedman E."/>
            <person name="Gellesch M."/>
            <person name="Goldberg J."/>
            <person name="Griggs A."/>
            <person name="Gujja S."/>
            <person name="Heilman E."/>
            <person name="Heiman D."/>
            <person name="Howarth C."/>
            <person name="Mehta T."/>
            <person name="Neiman D."/>
            <person name="Pearson M."/>
            <person name="Roberts A."/>
            <person name="Saif S."/>
            <person name="Shea T."/>
            <person name="Shenoy N."/>
            <person name="Sisk P."/>
            <person name="Stolte C."/>
            <person name="Sykes S."/>
            <person name="White J."/>
            <person name="Yandava C."/>
            <person name="Haas B."/>
            <person name="Nusbaum C."/>
            <person name="Birren B."/>
        </authorList>
    </citation>
    <scope>NUCLEOTIDE SEQUENCE [LARGE SCALE GENOMIC DNA]</scope>
    <source>
        <strain evidence="1">ATCC 50818</strain>
    </source>
</reference>
<evidence type="ECO:0000313" key="1">
    <source>
        <dbReference type="EMBL" id="EGD74593.1"/>
    </source>
</evidence>
<organism evidence="2">
    <name type="scientific">Salpingoeca rosetta (strain ATCC 50818 / BSB-021)</name>
    <dbReference type="NCBI Taxonomy" id="946362"/>
    <lineage>
        <taxon>Eukaryota</taxon>
        <taxon>Choanoflagellata</taxon>
        <taxon>Craspedida</taxon>
        <taxon>Salpingoecidae</taxon>
        <taxon>Salpingoeca</taxon>
    </lineage>
</organism>
<name>F2UD98_SALR5</name>
<proteinExistence type="predicted"/>
<dbReference type="RefSeq" id="XP_004992850.1">
    <property type="nucleotide sequence ID" value="XM_004992793.1"/>
</dbReference>